<evidence type="ECO:0000313" key="4">
    <source>
        <dbReference type="Proteomes" id="UP001276300"/>
    </source>
</evidence>
<sequence>MSITLSDAGDIVNELGSERFPWSIQKWLSRHATLPAIYHSIAMCYDSVPAPTHNMRRFHQVSSLFSASDIAPDLVLEALDLYTRHGEWRQDELISRLERKSTADMRIEQIPPPAAENARFNPYLQLFNYSQLGIEYALTLTDEHRVYTYSLFQKRGDLPFSANALRGLSIYGPFILTLLRKHAQFTLRSRPNLSTPQQQFSARLSGCGVKLSAREYETCLGVLNGENITQLAQRMQVKETSVRTYLDRALIKLHLSGKRALYQWSIAGQQSEE</sequence>
<gene>
    <name evidence="3" type="ORF">QWU01_06750</name>
</gene>
<keyword evidence="1" id="KW-0238">DNA-binding</keyword>
<proteinExistence type="predicted"/>
<dbReference type="InterPro" id="IPR036388">
    <property type="entry name" value="WH-like_DNA-bd_sf"/>
</dbReference>
<dbReference type="Gene3D" id="1.10.10.10">
    <property type="entry name" value="Winged helix-like DNA-binding domain superfamily/Winged helix DNA-binding domain"/>
    <property type="match status" value="1"/>
</dbReference>
<dbReference type="AlphaFoldDB" id="A0AAW9C2S3"/>
<dbReference type="GO" id="GO:0006355">
    <property type="term" value="P:regulation of DNA-templated transcription"/>
    <property type="evidence" value="ECO:0007669"/>
    <property type="project" value="InterPro"/>
</dbReference>
<accession>A0AAW9C2S3</accession>
<feature type="domain" description="HTH luxR-type" evidence="2">
    <location>
        <begin position="208"/>
        <end position="265"/>
    </location>
</feature>
<dbReference type="GO" id="GO:0003677">
    <property type="term" value="F:DNA binding"/>
    <property type="evidence" value="ECO:0007669"/>
    <property type="project" value="UniProtKB-KW"/>
</dbReference>
<dbReference type="InterPro" id="IPR016032">
    <property type="entry name" value="Sig_transdc_resp-reg_C-effctor"/>
</dbReference>
<dbReference type="RefSeq" id="WP_061281317.1">
    <property type="nucleotide sequence ID" value="NZ_JAMWIK010000002.1"/>
</dbReference>
<name>A0AAW9C2S3_KLUCR</name>
<dbReference type="GeneID" id="99776852"/>
<evidence type="ECO:0000313" key="3">
    <source>
        <dbReference type="EMBL" id="MDW3776509.1"/>
    </source>
</evidence>
<organism evidence="3 4">
    <name type="scientific">Kluyvera cryocrescens</name>
    <name type="common">Kluyvera citrophila</name>
    <dbReference type="NCBI Taxonomy" id="580"/>
    <lineage>
        <taxon>Bacteria</taxon>
        <taxon>Pseudomonadati</taxon>
        <taxon>Pseudomonadota</taxon>
        <taxon>Gammaproteobacteria</taxon>
        <taxon>Enterobacterales</taxon>
        <taxon>Enterobacteriaceae</taxon>
        <taxon>Kluyvera</taxon>
    </lineage>
</organism>
<dbReference type="Proteomes" id="UP001276300">
    <property type="component" value="Unassembled WGS sequence"/>
</dbReference>
<dbReference type="SMART" id="SM00421">
    <property type="entry name" value="HTH_LUXR"/>
    <property type="match status" value="1"/>
</dbReference>
<dbReference type="InterPro" id="IPR000792">
    <property type="entry name" value="Tscrpt_reg_LuxR_C"/>
</dbReference>
<protein>
    <submittedName>
        <fullName evidence="3">LuxR C-terminal-related transcriptional regulator</fullName>
    </submittedName>
</protein>
<comment type="caution">
    <text evidence="3">The sequence shown here is derived from an EMBL/GenBank/DDBJ whole genome shotgun (WGS) entry which is preliminary data.</text>
</comment>
<evidence type="ECO:0000259" key="2">
    <source>
        <dbReference type="SMART" id="SM00421"/>
    </source>
</evidence>
<dbReference type="SUPFAM" id="SSF46894">
    <property type="entry name" value="C-terminal effector domain of the bipartite response regulators"/>
    <property type="match status" value="1"/>
</dbReference>
<reference evidence="3" key="1">
    <citation type="journal article" date="2023" name="J Glob Antimicrob Resist">
        <title>Emergence of NDM-1 and KPC-3 carbapenemases in Kluyvera cryocrescens: Investigating genetic heterogeneity and acquisition routes of blaNDM-1 in Enterobacterales species in Portugal.</title>
        <authorList>
            <person name="Loiodice M."/>
            <person name="Ribeiro M."/>
            <person name="Peixe L."/>
            <person name="Novais A."/>
        </authorList>
    </citation>
    <scope>NUCLEOTIDE SEQUENCE</scope>
    <source>
        <strain evidence="3">K629</strain>
    </source>
</reference>
<evidence type="ECO:0000256" key="1">
    <source>
        <dbReference type="ARBA" id="ARBA00023125"/>
    </source>
</evidence>
<dbReference type="EMBL" id="JAUEQX010000006">
    <property type="protein sequence ID" value="MDW3776509.1"/>
    <property type="molecule type" value="Genomic_DNA"/>
</dbReference>